<reference evidence="1" key="1">
    <citation type="submission" date="2020-05" db="EMBL/GenBank/DDBJ databases">
        <title>Large-scale comparative analyses of tick genomes elucidate their genetic diversity and vector capacities.</title>
        <authorList>
            <person name="Jia N."/>
            <person name="Wang J."/>
            <person name="Shi W."/>
            <person name="Du L."/>
            <person name="Sun Y."/>
            <person name="Zhan W."/>
            <person name="Jiang J."/>
            <person name="Wang Q."/>
            <person name="Zhang B."/>
            <person name="Ji P."/>
            <person name="Sakyi L.B."/>
            <person name="Cui X."/>
            <person name="Yuan T."/>
            <person name="Jiang B."/>
            <person name="Yang W."/>
            <person name="Lam T.T.-Y."/>
            <person name="Chang Q."/>
            <person name="Ding S."/>
            <person name="Wang X."/>
            <person name="Zhu J."/>
            <person name="Ruan X."/>
            <person name="Zhao L."/>
            <person name="Wei J."/>
            <person name="Que T."/>
            <person name="Du C."/>
            <person name="Cheng J."/>
            <person name="Dai P."/>
            <person name="Han X."/>
            <person name="Huang E."/>
            <person name="Gao Y."/>
            <person name="Liu J."/>
            <person name="Shao H."/>
            <person name="Ye R."/>
            <person name="Li L."/>
            <person name="Wei W."/>
            <person name="Wang X."/>
            <person name="Wang C."/>
            <person name="Yang T."/>
            <person name="Huo Q."/>
            <person name="Li W."/>
            <person name="Guo W."/>
            <person name="Chen H."/>
            <person name="Zhou L."/>
            <person name="Ni X."/>
            <person name="Tian J."/>
            <person name="Zhou Y."/>
            <person name="Sheng Y."/>
            <person name="Liu T."/>
            <person name="Pan Y."/>
            <person name="Xia L."/>
            <person name="Li J."/>
            <person name="Zhao F."/>
            <person name="Cao W."/>
        </authorList>
    </citation>
    <scope>NUCLEOTIDE SEQUENCE</scope>
    <source>
        <strain evidence="1">Hyas-2018</strain>
    </source>
</reference>
<evidence type="ECO:0000313" key="2">
    <source>
        <dbReference type="Proteomes" id="UP000821845"/>
    </source>
</evidence>
<accession>A0ACB7RPQ2</accession>
<keyword evidence="2" id="KW-1185">Reference proteome</keyword>
<name>A0ACB7RPQ2_HYAAI</name>
<dbReference type="Proteomes" id="UP000821845">
    <property type="component" value="Chromosome 9"/>
</dbReference>
<proteinExistence type="predicted"/>
<sequence>MQDGLRIENESLGFASLSKQTRWRHSTEAPYGLPLGGAFMMWRVASVALAYGEKRAAVGDGEEEVERGRPLDHFDVKGKNVYTDILRAGIWRPCVLDKRTPNEKFVRAFYPWIRKTLDSNMDLQVILDK</sequence>
<organism evidence="1 2">
    <name type="scientific">Hyalomma asiaticum</name>
    <name type="common">Tick</name>
    <dbReference type="NCBI Taxonomy" id="266040"/>
    <lineage>
        <taxon>Eukaryota</taxon>
        <taxon>Metazoa</taxon>
        <taxon>Ecdysozoa</taxon>
        <taxon>Arthropoda</taxon>
        <taxon>Chelicerata</taxon>
        <taxon>Arachnida</taxon>
        <taxon>Acari</taxon>
        <taxon>Parasitiformes</taxon>
        <taxon>Ixodida</taxon>
        <taxon>Ixodoidea</taxon>
        <taxon>Ixodidae</taxon>
        <taxon>Hyalomminae</taxon>
        <taxon>Hyalomma</taxon>
    </lineage>
</organism>
<comment type="caution">
    <text evidence="1">The sequence shown here is derived from an EMBL/GenBank/DDBJ whole genome shotgun (WGS) entry which is preliminary data.</text>
</comment>
<evidence type="ECO:0000313" key="1">
    <source>
        <dbReference type="EMBL" id="KAH6922882.1"/>
    </source>
</evidence>
<protein>
    <submittedName>
        <fullName evidence="1">Uncharacterized protein</fullName>
    </submittedName>
</protein>
<gene>
    <name evidence="1" type="ORF">HPB50_020010</name>
</gene>
<dbReference type="EMBL" id="CM023489">
    <property type="protein sequence ID" value="KAH6922882.1"/>
    <property type="molecule type" value="Genomic_DNA"/>
</dbReference>